<dbReference type="HOGENOM" id="CLU_882870_0_0_1"/>
<dbReference type="VEuPathDB" id="FungiDB:A1O9_12508"/>
<dbReference type="STRING" id="1182545.A0A072NU28"/>
<evidence type="ECO:0000313" key="3">
    <source>
        <dbReference type="Proteomes" id="UP000027920"/>
    </source>
</evidence>
<protein>
    <recommendedName>
        <fullName evidence="4">Transcription factor domain-containing protein</fullName>
    </recommendedName>
</protein>
<comment type="caution">
    <text evidence="2">The sequence shown here is derived from an EMBL/GenBank/DDBJ whole genome shotgun (WGS) entry which is preliminary data.</text>
</comment>
<dbReference type="EMBL" id="AMGV01000024">
    <property type="protein sequence ID" value="KEF51359.1"/>
    <property type="molecule type" value="Genomic_DNA"/>
</dbReference>
<reference evidence="2 3" key="1">
    <citation type="submission" date="2013-03" db="EMBL/GenBank/DDBJ databases">
        <title>The Genome Sequence of Exophiala aquamarina CBS 119918.</title>
        <authorList>
            <consortium name="The Broad Institute Genomics Platform"/>
            <person name="Cuomo C."/>
            <person name="de Hoog S."/>
            <person name="Gorbushina A."/>
            <person name="Walker B."/>
            <person name="Young S.K."/>
            <person name="Zeng Q."/>
            <person name="Gargeya S."/>
            <person name="Fitzgerald M."/>
            <person name="Haas B."/>
            <person name="Abouelleil A."/>
            <person name="Allen A.W."/>
            <person name="Alvarado L."/>
            <person name="Arachchi H.M."/>
            <person name="Berlin A.M."/>
            <person name="Chapman S.B."/>
            <person name="Gainer-Dewar J."/>
            <person name="Goldberg J."/>
            <person name="Griggs A."/>
            <person name="Gujja S."/>
            <person name="Hansen M."/>
            <person name="Howarth C."/>
            <person name="Imamovic A."/>
            <person name="Ireland A."/>
            <person name="Larimer J."/>
            <person name="McCowan C."/>
            <person name="Murphy C."/>
            <person name="Pearson M."/>
            <person name="Poon T.W."/>
            <person name="Priest M."/>
            <person name="Roberts A."/>
            <person name="Saif S."/>
            <person name="Shea T."/>
            <person name="Sisk P."/>
            <person name="Sykes S."/>
            <person name="Wortman J."/>
            <person name="Nusbaum C."/>
            <person name="Birren B."/>
        </authorList>
    </citation>
    <scope>NUCLEOTIDE SEQUENCE [LARGE SCALE GENOMIC DNA]</scope>
    <source>
        <strain evidence="2 3">CBS 119918</strain>
    </source>
</reference>
<sequence>MPASLKFELKLQDVITRCCIAASQNGLRVMTLDQERSLDTLLSLFQAQIVTISLDHPSSKHLCPTPKFLLYIADNFKVHDQFYVRVATLYVQSFILFKAPASQDPQSLYDLCVSACQVVESFEILEKSGTMNLPASGMYAYYNIMLPCHVLLRLLKTSFSTFVDVERAKAALFLGISLHKRMSLQNDDLPARNGAALTNLWNSSRAFKKPNGSEAVGLRVRSRLLGSILLDGVLWWREEHGAMMGVYAPPLSEPNDETQRNDDANGLPLSDASTNGIIKQDFSTFLDDPMLIEFGWSIGDDIFSPAWADATIAPL</sequence>
<evidence type="ECO:0000256" key="1">
    <source>
        <dbReference type="SAM" id="MobiDB-lite"/>
    </source>
</evidence>
<dbReference type="GeneID" id="25287402"/>
<organism evidence="2 3">
    <name type="scientific">Exophiala aquamarina CBS 119918</name>
    <dbReference type="NCBI Taxonomy" id="1182545"/>
    <lineage>
        <taxon>Eukaryota</taxon>
        <taxon>Fungi</taxon>
        <taxon>Dikarya</taxon>
        <taxon>Ascomycota</taxon>
        <taxon>Pezizomycotina</taxon>
        <taxon>Eurotiomycetes</taxon>
        <taxon>Chaetothyriomycetidae</taxon>
        <taxon>Chaetothyriales</taxon>
        <taxon>Herpotrichiellaceae</taxon>
        <taxon>Exophiala</taxon>
    </lineage>
</organism>
<accession>A0A072NU28</accession>
<evidence type="ECO:0000313" key="2">
    <source>
        <dbReference type="EMBL" id="KEF51359.1"/>
    </source>
</evidence>
<dbReference type="OrthoDB" id="3163292at2759"/>
<dbReference type="AlphaFoldDB" id="A0A072NU28"/>
<keyword evidence="3" id="KW-1185">Reference proteome</keyword>
<name>A0A072NU28_9EURO</name>
<dbReference type="RefSeq" id="XP_013253949.1">
    <property type="nucleotide sequence ID" value="XM_013398495.1"/>
</dbReference>
<dbReference type="Proteomes" id="UP000027920">
    <property type="component" value="Unassembled WGS sequence"/>
</dbReference>
<feature type="region of interest" description="Disordered" evidence="1">
    <location>
        <begin position="250"/>
        <end position="271"/>
    </location>
</feature>
<proteinExistence type="predicted"/>
<evidence type="ECO:0008006" key="4">
    <source>
        <dbReference type="Google" id="ProtNLM"/>
    </source>
</evidence>
<gene>
    <name evidence="2" type="ORF">A1O9_12508</name>
</gene>